<keyword evidence="10" id="KW-0333">Golgi apparatus</keyword>
<dbReference type="GO" id="GO:0016192">
    <property type="term" value="P:vesicle-mediated transport"/>
    <property type="evidence" value="ECO:0007669"/>
    <property type="project" value="InterPro"/>
</dbReference>
<dbReference type="SUPFAM" id="SSF48371">
    <property type="entry name" value="ARM repeat"/>
    <property type="match status" value="1"/>
</dbReference>
<dbReference type="OrthoDB" id="28053at2759"/>
<evidence type="ECO:0000313" key="20">
    <source>
        <dbReference type="Proteomes" id="UP000009131"/>
    </source>
</evidence>
<dbReference type="HOGENOM" id="CLU_005535_0_0_1"/>
<keyword evidence="13" id="KW-0472">Membrane</keyword>
<feature type="compositionally biased region" description="Low complexity" evidence="17">
    <location>
        <begin position="617"/>
        <end position="630"/>
    </location>
</feature>
<dbReference type="eggNOG" id="KOG2653">
    <property type="taxonomic scope" value="Eukaryota"/>
</dbReference>
<dbReference type="InterPro" id="IPR008927">
    <property type="entry name" value="6-PGluconate_DH-like_C_sf"/>
</dbReference>
<dbReference type="GO" id="GO:0005829">
    <property type="term" value="C:cytosol"/>
    <property type="evidence" value="ECO:0007669"/>
    <property type="project" value="GOC"/>
</dbReference>
<dbReference type="SUPFAM" id="SSF48179">
    <property type="entry name" value="6-phosphogluconate dehydrogenase C-terminal domain-like"/>
    <property type="match status" value="1"/>
</dbReference>
<dbReference type="GO" id="GO:0050661">
    <property type="term" value="F:NADP binding"/>
    <property type="evidence" value="ECO:0007669"/>
    <property type="project" value="InterPro"/>
</dbReference>
<evidence type="ECO:0000256" key="3">
    <source>
        <dbReference type="ARBA" id="ARBA00004874"/>
    </source>
</evidence>
<dbReference type="InterPro" id="IPR006184">
    <property type="entry name" value="6PGdom_BS"/>
</dbReference>
<dbReference type="UniPathway" id="UPA00115">
    <property type="reaction ID" value="UER00410"/>
</dbReference>
<dbReference type="Gene3D" id="1.25.10.10">
    <property type="entry name" value="Leucine-rich Repeat Variant"/>
    <property type="match status" value="1"/>
</dbReference>
<evidence type="ECO:0000256" key="7">
    <source>
        <dbReference type="ARBA" id="ARBA00022448"/>
    </source>
</evidence>
<dbReference type="PANTHER" id="PTHR22780">
    <property type="entry name" value="ADAPTIN, ALPHA/GAMMA/EPSILON"/>
    <property type="match status" value="1"/>
</dbReference>
<evidence type="ECO:0000256" key="6">
    <source>
        <dbReference type="ARBA" id="ARBA00011738"/>
    </source>
</evidence>
<comment type="similarity">
    <text evidence="4">Belongs to the adaptor complexes large subunit family.</text>
</comment>
<dbReference type="Pfam" id="PF03446">
    <property type="entry name" value="NAD_binding_2"/>
    <property type="match status" value="1"/>
</dbReference>
<comment type="caution">
    <text evidence="19">The sequence shown here is derived from an EMBL/GenBank/DDBJ whole genome shotgun (WGS) entry which is preliminary data.</text>
</comment>
<dbReference type="GO" id="GO:0016482">
    <property type="term" value="P:cytosolic transport"/>
    <property type="evidence" value="ECO:0007669"/>
    <property type="project" value="UniProtKB-ARBA"/>
</dbReference>
<sequence length="1366" mass="150501">MYYNLKALIKAIRATKTIADERAVIQKESAAIRTSFKEEDSFARHHNIAKLLYIHMLGYPAHFGQIECLKLVASPKFADKRLGYLGIMLLLDENQEVLTLVTNSLKNDMNHANMYIVGLALCTFANISSEEMARDLSNEVEKLMGGNNTYIRKKASLCAMRIVRKVPDLLDHFIDRASALLSDRNHGVLLCGVTLVTDMCALDPNALESFRATVPLLVRHLKALVTTGYSPEHDVSGITDPFLQVKILRLLRLLGKDDPVSSEAMNDILAQVATNTESTKNVGNSILYEAVLTILDIEAESGLRVMAINILGKFLGNRDNNIRYVALNTLNKVVAMDTNAVQRHRAIILDCLRDGDISIRRRALELSYALINDANVRVLTRELLAFLEVADNEFKLGMTTQICFAAERFAPNRRWHIDTVLRVLKLAGNYVREEVLSNFIRLVSHTPELQAYTVQKLYSALRQDVSQESLTLAGVWIIGEFGDVLIQGGAFEEDDVLREATDQDIIDLEEIVLQSPYANQTIRQFVLASLTKLSTRLTDQSQLIRIGTLMQRYDQSVDVEIQQRSVEFGALLRATSDVRSGVLERMPPPELKATVIGIVSEKRAVGSTRPEADLNEQGGETSAAGQSSQQATQDLLADIFGSNDAPAPTAAPTGRQQANTDVMGLFGGDDEIPAAAPEAYPAYNANGLELSFTAQKDAQRANVMNITATFTAATTSELSGVVFQAAVPKTQKLQLMPMSSNEISPGQSETQQMRIMAPPGSAIRLRIRLAYNVDGAAHQDQTDFSFPPTSEKTCFNLSHPNKPSGERLKAISNQLIMSETAVADIGLIGLAVMGQNLILNMNDKGYTVCAYNRTVSKVDDFLGNEAKGTNVIGAHSIKELADKLKKPRKVIILVKAGPAVDAFISQLLEVFEKGDIIIDGGNSHYPDTNRRTKELEAKGLLFVGSGVSGGEEGARHGPSLMPGGSDAAWPEIKEIFQKTAAQSDGEPCCDWVGQEGAGHYVKMVHNGIEYGDMQLICEAYDILKRGLGMKEAEIADVFTTWNKGVLDSFLIEITRDILKYNDEDGTPLVTKIADVAGQKGTGKWTAINALDMGMPVTLIGEAVFARCLSSIKAERTRASKKLGGPAQEEFKGDKQQFIDDLEQALYASKIISYSQGFMLMREAAKEYGWKLNNAGIALMWRGGCIIRSVFLADITKAFKAEPELENLLFNDFFNSAIHKAQPGWRRIAAQAALWGIPTPAFSTALSFFDGYRTERLPASLLQAQRDYFGAVCRMISRAVMVLILRFAAYLPDPARVLRRQVQGRHCNPHQLDRQRRQCVCLDLHSVMRTRIMSGMQHALSSLCRALAFSFLTVETVRSDGELSGLR</sequence>
<evidence type="ECO:0000256" key="12">
    <source>
        <dbReference type="ARBA" id="ARBA00023126"/>
    </source>
</evidence>
<dbReference type="FunFam" id="3.40.50.720:FF:000007">
    <property type="entry name" value="6-phosphogluconate dehydrogenase, decarboxylating"/>
    <property type="match status" value="1"/>
</dbReference>
<evidence type="ECO:0000256" key="13">
    <source>
        <dbReference type="ARBA" id="ARBA00023136"/>
    </source>
</evidence>
<dbReference type="InterPro" id="IPR050840">
    <property type="entry name" value="Adaptor_Complx_Large_Subunit"/>
</dbReference>
<protein>
    <recommendedName>
        <fullName evidence="16">6-phosphogluconate dehydrogenase, decarboxylating</fullName>
        <ecNumber evidence="16">1.1.1.44</ecNumber>
    </recommendedName>
</protein>
<evidence type="ECO:0000256" key="2">
    <source>
        <dbReference type="ARBA" id="ARBA00004555"/>
    </source>
</evidence>
<dbReference type="SMART" id="SM01350">
    <property type="entry name" value="6PGD"/>
    <property type="match status" value="1"/>
</dbReference>
<dbReference type="GO" id="GO:0006098">
    <property type="term" value="P:pentose-phosphate shunt"/>
    <property type="evidence" value="ECO:0007669"/>
    <property type="project" value="UniProtKB-UniPathway"/>
</dbReference>
<evidence type="ECO:0000256" key="4">
    <source>
        <dbReference type="ARBA" id="ARBA00006613"/>
    </source>
</evidence>
<evidence type="ECO:0000256" key="8">
    <source>
        <dbReference type="ARBA" id="ARBA00022927"/>
    </source>
</evidence>
<dbReference type="Gene3D" id="3.40.50.720">
    <property type="entry name" value="NAD(P)-binding Rossmann-like Domain"/>
    <property type="match status" value="1"/>
</dbReference>
<comment type="catalytic activity">
    <reaction evidence="16">
        <text>6-phospho-D-gluconate + NADP(+) = D-ribulose 5-phosphate + CO2 + NADPH</text>
        <dbReference type="Rhea" id="RHEA:10116"/>
        <dbReference type="ChEBI" id="CHEBI:16526"/>
        <dbReference type="ChEBI" id="CHEBI:57783"/>
        <dbReference type="ChEBI" id="CHEBI:58121"/>
        <dbReference type="ChEBI" id="CHEBI:58349"/>
        <dbReference type="ChEBI" id="CHEBI:58759"/>
        <dbReference type="EC" id="1.1.1.44"/>
    </reaction>
</comment>
<dbReference type="GO" id="GO:0030117">
    <property type="term" value="C:membrane coat"/>
    <property type="evidence" value="ECO:0007669"/>
    <property type="project" value="InterPro"/>
</dbReference>
<evidence type="ECO:0000256" key="5">
    <source>
        <dbReference type="ARBA" id="ARBA00008419"/>
    </source>
</evidence>
<dbReference type="STRING" id="764103.G7E543"/>
<dbReference type="GO" id="GO:0030659">
    <property type="term" value="C:cytoplasmic vesicle membrane"/>
    <property type="evidence" value="ECO:0007669"/>
    <property type="project" value="UniProtKB-SubCell"/>
</dbReference>
<gene>
    <name evidence="19" type="primary">Mo04633</name>
    <name evidence="19" type="ORF">E5Q_04633</name>
</gene>
<feature type="domain" description="GAE" evidence="18">
    <location>
        <begin position="675"/>
        <end position="788"/>
    </location>
</feature>
<dbReference type="InterPro" id="IPR006183">
    <property type="entry name" value="Pgluconate_DH"/>
</dbReference>
<dbReference type="EC" id="1.1.1.44" evidence="16"/>
<dbReference type="GO" id="GO:0004616">
    <property type="term" value="F:phosphogluconate dehydrogenase (decarboxylating) activity"/>
    <property type="evidence" value="ECO:0007669"/>
    <property type="project" value="UniProtKB-EC"/>
</dbReference>
<dbReference type="InterPro" id="IPR002553">
    <property type="entry name" value="Clathrin/coatomer_adapt-like_N"/>
</dbReference>
<comment type="subunit">
    <text evidence="15">Adaptor protein complex 1 (AP-1) is a heterotetramer composed of two large adaptins (gamma-type subunit APL4 and beta-type subunit APL2), a medium adaptin (mu-type subunit APM1) and a small adaptin (sigma-type subunit APS1). AP-1 interacts with clathrin.</text>
</comment>
<dbReference type="EMBL" id="BABT02000147">
    <property type="protein sequence ID" value="GAA97953.1"/>
    <property type="molecule type" value="Genomic_DNA"/>
</dbReference>
<evidence type="ECO:0000256" key="11">
    <source>
        <dbReference type="ARBA" id="ARBA00023064"/>
    </source>
</evidence>
<dbReference type="PROSITE" id="PS50180">
    <property type="entry name" value="GAE"/>
    <property type="match status" value="1"/>
</dbReference>
<comment type="subcellular location">
    <subcellularLocation>
        <location evidence="1">Cytoplasmic vesicle membrane</location>
    </subcellularLocation>
    <subcellularLocation>
        <location evidence="2">Golgi apparatus</location>
    </subcellularLocation>
</comment>
<dbReference type="GO" id="GO:0019521">
    <property type="term" value="P:D-gluconate metabolic process"/>
    <property type="evidence" value="ECO:0007669"/>
    <property type="project" value="UniProtKB-KW"/>
</dbReference>
<accession>G7E543</accession>
<name>G7E543_MIXOS</name>
<evidence type="ECO:0000256" key="14">
    <source>
        <dbReference type="ARBA" id="ARBA00023329"/>
    </source>
</evidence>
<dbReference type="NCBIfam" id="TIGR00873">
    <property type="entry name" value="gnd"/>
    <property type="match status" value="1"/>
</dbReference>
<dbReference type="Pfam" id="PF01602">
    <property type="entry name" value="Adaptin_N"/>
    <property type="match status" value="1"/>
</dbReference>
<reference evidence="19 20" key="2">
    <citation type="journal article" date="2012" name="Open Biol.">
        <title>Characteristics of nucleosomes and linker DNA regions on the genome of the basidiomycete Mixia osmundae revealed by mono- and dinucleosome mapping.</title>
        <authorList>
            <person name="Nishida H."/>
            <person name="Kondo S."/>
            <person name="Matsumoto T."/>
            <person name="Suzuki Y."/>
            <person name="Yoshikawa H."/>
            <person name="Taylor T.D."/>
            <person name="Sugiyama J."/>
        </authorList>
    </citation>
    <scope>NUCLEOTIDE SEQUENCE [LARGE SCALE GENOMIC DNA]</scope>
    <source>
        <strain evidence="20">CBS 9802 / IAM 14324 / JCM 22182 / KY 12970</strain>
    </source>
</reference>
<dbReference type="Gene3D" id="1.10.1040.10">
    <property type="entry name" value="N-(1-d-carboxylethyl)-l-norvaline Dehydrogenase, domain 2"/>
    <property type="match status" value="1"/>
</dbReference>
<dbReference type="InterPro" id="IPR036291">
    <property type="entry name" value="NAD(P)-bd_dom_sf"/>
</dbReference>
<keyword evidence="20" id="KW-1185">Reference proteome</keyword>
<comment type="subunit">
    <text evidence="6">Homodimer.</text>
</comment>
<reference evidence="19 20" key="1">
    <citation type="journal article" date="2011" name="J. Gen. Appl. Microbiol.">
        <title>Draft genome sequencing of the enigmatic basidiomycete Mixia osmundae.</title>
        <authorList>
            <person name="Nishida H."/>
            <person name="Nagatsuka Y."/>
            <person name="Sugiyama J."/>
        </authorList>
    </citation>
    <scope>NUCLEOTIDE SEQUENCE [LARGE SCALE GENOMIC DNA]</scope>
    <source>
        <strain evidence="20">CBS 9802 / IAM 14324 / JCM 22182 / KY 12970</strain>
    </source>
</reference>
<dbReference type="NCBIfam" id="NF006765">
    <property type="entry name" value="PRK09287.1"/>
    <property type="match status" value="1"/>
</dbReference>
<dbReference type="InterPro" id="IPR016024">
    <property type="entry name" value="ARM-type_fold"/>
</dbReference>
<dbReference type="FunFam" id="1.25.10.10:FF:000030">
    <property type="entry name" value="AP-1 complex subunit gamma"/>
    <property type="match status" value="1"/>
</dbReference>
<dbReference type="InterPro" id="IPR008152">
    <property type="entry name" value="Clathrin_a/b/g-adaptin_app_Ig"/>
</dbReference>
<keyword evidence="8" id="KW-0653">Protein transport</keyword>
<dbReference type="InterPro" id="IPR013328">
    <property type="entry name" value="6PGD_dom2"/>
</dbReference>
<dbReference type="InterPro" id="IPR008153">
    <property type="entry name" value="GAE_dom"/>
</dbReference>
<keyword evidence="7" id="KW-0813">Transport</keyword>
<feature type="region of interest" description="Disordered" evidence="17">
    <location>
        <begin position="604"/>
        <end position="630"/>
    </location>
</feature>
<dbReference type="eggNOG" id="KOG1062">
    <property type="taxonomic scope" value="Eukaryota"/>
</dbReference>
<organism evidence="19 20">
    <name type="scientific">Mixia osmundae (strain CBS 9802 / IAM 14324 / JCM 22182 / KY 12970)</name>
    <dbReference type="NCBI Taxonomy" id="764103"/>
    <lineage>
        <taxon>Eukaryota</taxon>
        <taxon>Fungi</taxon>
        <taxon>Dikarya</taxon>
        <taxon>Basidiomycota</taxon>
        <taxon>Pucciniomycotina</taxon>
        <taxon>Mixiomycetes</taxon>
        <taxon>Mixiales</taxon>
        <taxon>Mixiaceae</taxon>
        <taxon>Mixia</taxon>
    </lineage>
</organism>
<evidence type="ECO:0000256" key="17">
    <source>
        <dbReference type="SAM" id="MobiDB-lite"/>
    </source>
</evidence>
<comment type="pathway">
    <text evidence="3 16">Carbohydrate degradation; pentose phosphate pathway; D-ribulose 5-phosphate from D-glucose 6-phosphate (oxidative stage): step 3/3.</text>
</comment>
<dbReference type="GO" id="GO:0006886">
    <property type="term" value="P:intracellular protein transport"/>
    <property type="evidence" value="ECO:0007669"/>
    <property type="project" value="InterPro"/>
</dbReference>
<evidence type="ECO:0000256" key="9">
    <source>
        <dbReference type="ARBA" id="ARBA00023002"/>
    </source>
</evidence>
<dbReference type="PRINTS" id="PR00076">
    <property type="entry name" value="6PGDHDRGNASE"/>
</dbReference>
<dbReference type="InterPro" id="IPR006115">
    <property type="entry name" value="6PGDH_NADP-bd"/>
</dbReference>
<dbReference type="SMART" id="SM00809">
    <property type="entry name" value="Alpha_adaptinC2"/>
    <property type="match status" value="1"/>
</dbReference>
<dbReference type="GO" id="GO:0005794">
    <property type="term" value="C:Golgi apparatus"/>
    <property type="evidence" value="ECO:0007669"/>
    <property type="project" value="UniProtKB-SubCell"/>
</dbReference>
<dbReference type="SUPFAM" id="SSF49348">
    <property type="entry name" value="Clathrin adaptor appendage domain"/>
    <property type="match status" value="1"/>
</dbReference>
<keyword evidence="14" id="KW-0968">Cytoplasmic vesicle</keyword>
<comment type="similarity">
    <text evidence="5 16">Belongs to the 6-phosphogluconate dehydrogenase family.</text>
</comment>
<evidence type="ECO:0000256" key="15">
    <source>
        <dbReference type="ARBA" id="ARBA00062546"/>
    </source>
</evidence>
<evidence type="ECO:0000256" key="16">
    <source>
        <dbReference type="RuleBase" id="RU000485"/>
    </source>
</evidence>
<dbReference type="InterPro" id="IPR013041">
    <property type="entry name" value="Clathrin_app_Ig-like_sf"/>
</dbReference>
<keyword evidence="11 16" id="KW-0311">Gluconate utilization</keyword>
<dbReference type="Pfam" id="PF02883">
    <property type="entry name" value="Alpha_adaptinC2"/>
    <property type="match status" value="1"/>
</dbReference>
<keyword evidence="16" id="KW-0521">NADP</keyword>
<dbReference type="Gene3D" id="1.20.5.320">
    <property type="entry name" value="6-Phosphogluconate Dehydrogenase, domain 3"/>
    <property type="match status" value="1"/>
</dbReference>
<keyword evidence="9 16" id="KW-0560">Oxidoreductase</keyword>
<dbReference type="Gene3D" id="2.60.40.1230">
    <property type="match status" value="1"/>
</dbReference>
<keyword evidence="12 16" id="KW-0570">Pentose shunt</keyword>
<dbReference type="RefSeq" id="XP_014564922.1">
    <property type="nucleotide sequence ID" value="XM_014709436.1"/>
</dbReference>
<dbReference type="InParanoid" id="G7E543"/>
<dbReference type="InterPro" id="IPR006114">
    <property type="entry name" value="6PGDH_C"/>
</dbReference>
<dbReference type="InterPro" id="IPR006113">
    <property type="entry name" value="6PGDH_Gnd/GntZ"/>
</dbReference>
<dbReference type="SUPFAM" id="SSF51735">
    <property type="entry name" value="NAD(P)-binding Rossmann-fold domains"/>
    <property type="match status" value="1"/>
</dbReference>
<dbReference type="InterPro" id="IPR011989">
    <property type="entry name" value="ARM-like"/>
</dbReference>
<dbReference type="FunCoup" id="G7E543">
    <property type="interactions" value="200"/>
</dbReference>
<dbReference type="FunFam" id="1.10.1040.10:FF:000002">
    <property type="entry name" value="6-phosphogluconate dehydrogenase, decarboxylating"/>
    <property type="match status" value="1"/>
</dbReference>
<proteinExistence type="inferred from homology"/>
<evidence type="ECO:0000256" key="1">
    <source>
        <dbReference type="ARBA" id="ARBA00004156"/>
    </source>
</evidence>
<evidence type="ECO:0000256" key="10">
    <source>
        <dbReference type="ARBA" id="ARBA00023034"/>
    </source>
</evidence>
<evidence type="ECO:0000259" key="18">
    <source>
        <dbReference type="PROSITE" id="PS50180"/>
    </source>
</evidence>
<dbReference type="Pfam" id="PF00393">
    <property type="entry name" value="6PGD"/>
    <property type="match status" value="1"/>
</dbReference>
<evidence type="ECO:0000313" key="19">
    <source>
        <dbReference type="EMBL" id="GAA97953.1"/>
    </source>
</evidence>
<dbReference type="PROSITE" id="PS00461">
    <property type="entry name" value="6PGD"/>
    <property type="match status" value="1"/>
</dbReference>
<dbReference type="Proteomes" id="UP000009131">
    <property type="component" value="Unassembled WGS sequence"/>
</dbReference>